<name>A0A183IMV7_9BILA</name>
<evidence type="ECO:0000313" key="2">
    <source>
        <dbReference type="EMBL" id="VDP05829.1"/>
    </source>
</evidence>
<dbReference type="PANTHER" id="PTHR12997">
    <property type="entry name" value="TYPE I INOSITOL-1,4,5-TRISPHOSPHATE 5-PHOSPHATASE"/>
    <property type="match status" value="1"/>
</dbReference>
<dbReference type="Gene3D" id="3.60.10.10">
    <property type="entry name" value="Endonuclease/exonuclease/phosphatase"/>
    <property type="match status" value="1"/>
</dbReference>
<dbReference type="InterPro" id="IPR039737">
    <property type="entry name" value="INPP5A"/>
</dbReference>
<reference evidence="2 3" key="2">
    <citation type="submission" date="2018-11" db="EMBL/GenBank/DDBJ databases">
        <authorList>
            <consortium name="Pathogen Informatics"/>
        </authorList>
    </citation>
    <scope>NUCLEOTIDE SEQUENCE [LARGE SCALE GENOMIC DNA]</scope>
</reference>
<proteinExistence type="predicted"/>
<dbReference type="PANTHER" id="PTHR12997:SF2">
    <property type="entry name" value="INOSITOL POLYPHOSPHATE-5-PHOSPHATASE A"/>
    <property type="match status" value="1"/>
</dbReference>
<sequence length="89" mass="10483">MVCKIYVNFFGCSYPFCEDINLPQVYLNTRAPAWCDRVLMDKIAWQLLHDETVKYDIVGKETCMGDHKVRHVRLNGFYCIICWFALKNA</sequence>
<accession>A0A183IMV7</accession>
<evidence type="ECO:0000313" key="4">
    <source>
        <dbReference type="WBParaSite" id="SBAD_0000515601-mRNA-1"/>
    </source>
</evidence>
<evidence type="ECO:0000313" key="3">
    <source>
        <dbReference type="Proteomes" id="UP000270296"/>
    </source>
</evidence>
<keyword evidence="1" id="KW-0378">Hydrolase</keyword>
<gene>
    <name evidence="2" type="ORF">SBAD_LOCUS4953</name>
</gene>
<dbReference type="GO" id="GO:0004445">
    <property type="term" value="F:inositol-polyphosphate 5-phosphatase activity"/>
    <property type="evidence" value="ECO:0007669"/>
    <property type="project" value="InterPro"/>
</dbReference>
<dbReference type="WBParaSite" id="SBAD_0000515601-mRNA-1">
    <property type="protein sequence ID" value="SBAD_0000515601-mRNA-1"/>
    <property type="gene ID" value="SBAD_0000515601"/>
</dbReference>
<protein>
    <submittedName>
        <fullName evidence="4">ULP_PROTEASE domain-containing protein</fullName>
    </submittedName>
</protein>
<dbReference type="OrthoDB" id="5780965at2759"/>
<dbReference type="EMBL" id="UZAM01008650">
    <property type="protein sequence ID" value="VDP05829.1"/>
    <property type="molecule type" value="Genomic_DNA"/>
</dbReference>
<dbReference type="Proteomes" id="UP000270296">
    <property type="component" value="Unassembled WGS sequence"/>
</dbReference>
<dbReference type="InterPro" id="IPR036691">
    <property type="entry name" value="Endo/exonu/phosph_ase_sf"/>
</dbReference>
<reference evidence="4" key="1">
    <citation type="submission" date="2016-06" db="UniProtKB">
        <authorList>
            <consortium name="WormBaseParasite"/>
        </authorList>
    </citation>
    <scope>IDENTIFICATION</scope>
</reference>
<evidence type="ECO:0000256" key="1">
    <source>
        <dbReference type="ARBA" id="ARBA00022801"/>
    </source>
</evidence>
<organism evidence="4">
    <name type="scientific">Soboliphyme baturini</name>
    <dbReference type="NCBI Taxonomy" id="241478"/>
    <lineage>
        <taxon>Eukaryota</taxon>
        <taxon>Metazoa</taxon>
        <taxon>Ecdysozoa</taxon>
        <taxon>Nematoda</taxon>
        <taxon>Enoplea</taxon>
        <taxon>Dorylaimia</taxon>
        <taxon>Dioctophymatida</taxon>
        <taxon>Dioctophymatoidea</taxon>
        <taxon>Soboliphymatidae</taxon>
        <taxon>Soboliphyme</taxon>
    </lineage>
</organism>
<dbReference type="AlphaFoldDB" id="A0A183IMV7"/>
<keyword evidence="3" id="KW-1185">Reference proteome</keyword>